<sequence length="411" mass="46210">MDDGFIKAVLHEKTADLKNAYVSKRAKEEAILEACKWRNLDDLRRLAESPGGFLNDNIRQQAWPVLLGLSSSGDVADSTESGSWKELPRHRDEDQVQLDVNRAFIYYPNHQNEAELDQQKAELSALIVEVLRRFPYLCYFQGYHDICQVLLLVLPPALRAPAVSRLSALRIRDFMLPSLAPAIAQLRLIPDILHAADPALWRHLSGTEPFFALSGTLTMYAHDITTLGEIARLFDVLLAREPVFSVYMFAAIVRGRRSELFDTPADEPEMLHSILSKLPRPLDLDKLIADTKTLLDAHPPESLGRHHSAWRRCISPSSVLKTARDADACAAQSMDDGRLFFERQVAELQWIERKDKLLELLRRYRRPAVRTTLGLAIAVGVFAVLLRRGDSASLGGGTMAYVSSLLARLVR</sequence>
<reference evidence="3" key="2">
    <citation type="submission" date="2023-06" db="EMBL/GenBank/DDBJ databases">
        <authorList>
            <consortium name="Lawrence Berkeley National Laboratory"/>
            <person name="Haridas S."/>
            <person name="Hensen N."/>
            <person name="Bonometti L."/>
            <person name="Westerberg I."/>
            <person name="Brannstrom I.O."/>
            <person name="Guillou S."/>
            <person name="Cros-Aarteil S."/>
            <person name="Calhoun S."/>
            <person name="Kuo A."/>
            <person name="Mondo S."/>
            <person name="Pangilinan J."/>
            <person name="Riley R."/>
            <person name="LaButti K."/>
            <person name="Andreopoulos B."/>
            <person name="Lipzen A."/>
            <person name="Chen C."/>
            <person name="Yanf M."/>
            <person name="Daum C."/>
            <person name="Ng V."/>
            <person name="Clum A."/>
            <person name="Steindorff A."/>
            <person name="Ohm R."/>
            <person name="Martin F."/>
            <person name="Silar P."/>
            <person name="Natvig D."/>
            <person name="Lalanne C."/>
            <person name="Gautier V."/>
            <person name="Ament-velasquez S.L."/>
            <person name="Kruys A."/>
            <person name="Hutchinson M.I."/>
            <person name="Powell A.J."/>
            <person name="Barry K."/>
            <person name="Miller A.N."/>
            <person name="Grigoriev I.V."/>
            <person name="Debuchy R."/>
            <person name="Gladieux P."/>
            <person name="Thoren M.H."/>
            <person name="Johannesson H."/>
        </authorList>
    </citation>
    <scope>NUCLEOTIDE SEQUENCE</scope>
    <source>
        <strain evidence="3">CBS 232.78</strain>
    </source>
</reference>
<dbReference type="GO" id="GO:0006888">
    <property type="term" value="P:endoplasmic reticulum to Golgi vesicle-mediated transport"/>
    <property type="evidence" value="ECO:0007669"/>
    <property type="project" value="TreeGrafter"/>
</dbReference>
<evidence type="ECO:0000313" key="4">
    <source>
        <dbReference type="Proteomes" id="UP001285441"/>
    </source>
</evidence>
<comment type="caution">
    <text evidence="3">The sequence shown here is derived from an EMBL/GenBank/DDBJ whole genome shotgun (WGS) entry which is preliminary data.</text>
</comment>
<evidence type="ECO:0000259" key="2">
    <source>
        <dbReference type="PROSITE" id="PS50086"/>
    </source>
</evidence>
<dbReference type="SMART" id="SM00164">
    <property type="entry name" value="TBC"/>
    <property type="match status" value="1"/>
</dbReference>
<dbReference type="Gene3D" id="1.10.8.1310">
    <property type="match status" value="1"/>
</dbReference>
<evidence type="ECO:0000256" key="1">
    <source>
        <dbReference type="ARBA" id="ARBA00022468"/>
    </source>
</evidence>
<dbReference type="InterPro" id="IPR035969">
    <property type="entry name" value="Rab-GAP_TBC_sf"/>
</dbReference>
<dbReference type="Proteomes" id="UP001285441">
    <property type="component" value="Unassembled WGS sequence"/>
</dbReference>
<dbReference type="InterPro" id="IPR000195">
    <property type="entry name" value="Rab-GAP-TBC_dom"/>
</dbReference>
<proteinExistence type="predicted"/>
<dbReference type="PANTHER" id="PTHR20913:SF7">
    <property type="entry name" value="RE60063P"/>
    <property type="match status" value="1"/>
</dbReference>
<reference evidence="3" key="1">
    <citation type="journal article" date="2023" name="Mol. Phylogenet. Evol.">
        <title>Genome-scale phylogeny and comparative genomics of the fungal order Sordariales.</title>
        <authorList>
            <person name="Hensen N."/>
            <person name="Bonometti L."/>
            <person name="Westerberg I."/>
            <person name="Brannstrom I.O."/>
            <person name="Guillou S."/>
            <person name="Cros-Aarteil S."/>
            <person name="Calhoun S."/>
            <person name="Haridas S."/>
            <person name="Kuo A."/>
            <person name="Mondo S."/>
            <person name="Pangilinan J."/>
            <person name="Riley R."/>
            <person name="LaButti K."/>
            <person name="Andreopoulos B."/>
            <person name="Lipzen A."/>
            <person name="Chen C."/>
            <person name="Yan M."/>
            <person name="Daum C."/>
            <person name="Ng V."/>
            <person name="Clum A."/>
            <person name="Steindorff A."/>
            <person name="Ohm R.A."/>
            <person name="Martin F."/>
            <person name="Silar P."/>
            <person name="Natvig D.O."/>
            <person name="Lalanne C."/>
            <person name="Gautier V."/>
            <person name="Ament-Velasquez S.L."/>
            <person name="Kruys A."/>
            <person name="Hutchinson M.I."/>
            <person name="Powell A.J."/>
            <person name="Barry K."/>
            <person name="Miller A.N."/>
            <person name="Grigoriev I.V."/>
            <person name="Debuchy R."/>
            <person name="Gladieux P."/>
            <person name="Hiltunen Thoren M."/>
            <person name="Johannesson H."/>
        </authorList>
    </citation>
    <scope>NUCLEOTIDE SEQUENCE</scope>
    <source>
        <strain evidence="3">CBS 232.78</strain>
    </source>
</reference>
<dbReference type="AlphaFoldDB" id="A0AAE0U4A1"/>
<evidence type="ECO:0000313" key="3">
    <source>
        <dbReference type="EMBL" id="KAK3390473.1"/>
    </source>
</evidence>
<dbReference type="GO" id="GO:0005096">
    <property type="term" value="F:GTPase activator activity"/>
    <property type="evidence" value="ECO:0007669"/>
    <property type="project" value="UniProtKB-KW"/>
</dbReference>
<dbReference type="GO" id="GO:0005789">
    <property type="term" value="C:endoplasmic reticulum membrane"/>
    <property type="evidence" value="ECO:0007669"/>
    <property type="project" value="TreeGrafter"/>
</dbReference>
<accession>A0AAE0U4A1</accession>
<protein>
    <submittedName>
        <fullName evidence="3">Rab-GTPase-TBC domain-containing protein</fullName>
    </submittedName>
</protein>
<dbReference type="SUPFAM" id="SSF47923">
    <property type="entry name" value="Ypt/Rab-GAP domain of gyp1p"/>
    <property type="match status" value="2"/>
</dbReference>
<dbReference type="PANTHER" id="PTHR20913">
    <property type="entry name" value="TBC1 DOMAIN FAMILY MEMBER 20/GTPASE"/>
    <property type="match status" value="1"/>
</dbReference>
<keyword evidence="1" id="KW-0343">GTPase activation</keyword>
<feature type="domain" description="Rab-GAP TBC" evidence="2">
    <location>
        <begin position="53"/>
        <end position="241"/>
    </location>
</feature>
<dbReference type="FunFam" id="1.10.8.1310:FF:000001">
    <property type="entry name" value="TBC1 domain family, member 20"/>
    <property type="match status" value="1"/>
</dbReference>
<dbReference type="InterPro" id="IPR045913">
    <property type="entry name" value="TBC20/Gyp8-like"/>
</dbReference>
<dbReference type="PROSITE" id="PS50086">
    <property type="entry name" value="TBC_RABGAP"/>
    <property type="match status" value="1"/>
</dbReference>
<dbReference type="FunFam" id="1.10.472.80:FF:000060">
    <property type="entry name" value="TBC domain protein, putative"/>
    <property type="match status" value="1"/>
</dbReference>
<dbReference type="Gene3D" id="1.10.472.80">
    <property type="entry name" value="Ypt/Rab-GAP domain of gyp1p, domain 3"/>
    <property type="match status" value="1"/>
</dbReference>
<name>A0AAE0U4A1_9PEZI</name>
<keyword evidence="4" id="KW-1185">Reference proteome</keyword>
<gene>
    <name evidence="3" type="ORF">B0H63DRAFT_116198</name>
</gene>
<organism evidence="3 4">
    <name type="scientific">Podospora didyma</name>
    <dbReference type="NCBI Taxonomy" id="330526"/>
    <lineage>
        <taxon>Eukaryota</taxon>
        <taxon>Fungi</taxon>
        <taxon>Dikarya</taxon>
        <taxon>Ascomycota</taxon>
        <taxon>Pezizomycotina</taxon>
        <taxon>Sordariomycetes</taxon>
        <taxon>Sordariomycetidae</taxon>
        <taxon>Sordariales</taxon>
        <taxon>Podosporaceae</taxon>
        <taxon>Podospora</taxon>
    </lineage>
</organism>
<dbReference type="Pfam" id="PF00566">
    <property type="entry name" value="RabGAP-TBC"/>
    <property type="match status" value="1"/>
</dbReference>
<dbReference type="EMBL" id="JAULSW010000002">
    <property type="protein sequence ID" value="KAK3390473.1"/>
    <property type="molecule type" value="Genomic_DNA"/>
</dbReference>